<keyword evidence="2" id="KW-1185">Reference proteome</keyword>
<dbReference type="Pfam" id="PF00227">
    <property type="entry name" value="Proteasome"/>
    <property type="match status" value="1"/>
</dbReference>
<reference evidence="2" key="1">
    <citation type="submission" date="2019-06" db="EMBL/GenBank/DDBJ databases">
        <title>The complete genome of Emcibacter congregatus ZYLT.</title>
        <authorList>
            <person name="Zhao Z."/>
        </authorList>
    </citation>
    <scope>NUCLEOTIDE SEQUENCE [LARGE SCALE GENOMIC DNA]</scope>
    <source>
        <strain evidence="2">MCCC 1A06723</strain>
    </source>
</reference>
<dbReference type="AlphaFoldDB" id="A0A501PFA1"/>
<protein>
    <submittedName>
        <fullName evidence="1">Peptidase</fullName>
    </submittedName>
</protein>
<proteinExistence type="predicted"/>
<sequence>MTYCVGLFLEEGLVMLADTRTNAGVDHISTYSKTFVWEKPGERAIIAMAAGNLAVTQAVINLIEEGIELEDDPHGAPHTMYTVPSLFQAARLIGHAVRQVYVEDAEAMKAQDTPFSVSFLLGGQIKGRTMRLFQIYAAGNFINASEDTPFLQIGEHKYGKPILDRALDYKDTSVTEGAKLALLSMDSTLRSNLSVGFPLDLVIYRKDALKVAVKVRLNEDDPYIKDLSARWSEALRAAYQAFPAPDWA</sequence>
<dbReference type="SUPFAM" id="SSF56235">
    <property type="entry name" value="N-terminal nucleophile aminohydrolases (Ntn hydrolases)"/>
    <property type="match status" value="1"/>
</dbReference>
<dbReference type="InterPro" id="IPR001353">
    <property type="entry name" value="Proteasome_sua/b"/>
</dbReference>
<dbReference type="InterPro" id="IPR029055">
    <property type="entry name" value="Ntn_hydrolases_N"/>
</dbReference>
<dbReference type="GO" id="GO:0005839">
    <property type="term" value="C:proteasome core complex"/>
    <property type="evidence" value="ECO:0007669"/>
    <property type="project" value="InterPro"/>
</dbReference>
<dbReference type="Proteomes" id="UP000319148">
    <property type="component" value="Unassembled WGS sequence"/>
</dbReference>
<comment type="caution">
    <text evidence="1">The sequence shown here is derived from an EMBL/GenBank/DDBJ whole genome shotgun (WGS) entry which is preliminary data.</text>
</comment>
<evidence type="ECO:0000313" key="2">
    <source>
        <dbReference type="Proteomes" id="UP000319148"/>
    </source>
</evidence>
<evidence type="ECO:0000313" key="1">
    <source>
        <dbReference type="EMBL" id="TPD59129.1"/>
    </source>
</evidence>
<dbReference type="OrthoDB" id="9786336at2"/>
<dbReference type="InterPro" id="IPR016545">
    <property type="entry name" value="UCP009120_prtse"/>
</dbReference>
<dbReference type="Gene3D" id="3.60.20.10">
    <property type="entry name" value="Glutamine Phosphoribosylpyrophosphate, subunit 1, domain 1"/>
    <property type="match status" value="1"/>
</dbReference>
<dbReference type="EMBL" id="VFIY01000015">
    <property type="protein sequence ID" value="TPD59129.1"/>
    <property type="molecule type" value="Genomic_DNA"/>
</dbReference>
<dbReference type="CDD" id="cd03765">
    <property type="entry name" value="proteasome_beta_bacterial"/>
    <property type="match status" value="1"/>
</dbReference>
<dbReference type="GO" id="GO:0051603">
    <property type="term" value="P:proteolysis involved in protein catabolic process"/>
    <property type="evidence" value="ECO:0007669"/>
    <property type="project" value="InterPro"/>
</dbReference>
<dbReference type="RefSeq" id="WP_139941348.1">
    <property type="nucleotide sequence ID" value="NZ_JBHSYP010000002.1"/>
</dbReference>
<name>A0A501PFA1_9PROT</name>
<organism evidence="1 2">
    <name type="scientific">Emcibacter nanhaiensis</name>
    <dbReference type="NCBI Taxonomy" id="1505037"/>
    <lineage>
        <taxon>Bacteria</taxon>
        <taxon>Pseudomonadati</taxon>
        <taxon>Pseudomonadota</taxon>
        <taxon>Alphaproteobacteria</taxon>
        <taxon>Emcibacterales</taxon>
        <taxon>Emcibacteraceae</taxon>
        <taxon>Emcibacter</taxon>
    </lineage>
</organism>
<accession>A0A501PFA1</accession>
<gene>
    <name evidence="1" type="ORF">FIV46_12930</name>
</gene>
<dbReference type="PIRSF" id="PIRSF009120">
    <property type="entry name" value="UCP009120_prtse"/>
    <property type="match status" value="1"/>
</dbReference>